<dbReference type="Proteomes" id="UP000270190">
    <property type="component" value="Unassembled WGS sequence"/>
</dbReference>
<sequence>MMASNKAFDKITVLKTVTLAVWKKAILYYYVIKGGEQNESVVNGYRQSGKTHLTISIEKRRHDSETHC</sequence>
<dbReference type="EMBL" id="OUNC01000012">
    <property type="protein sequence ID" value="SPP28212.1"/>
    <property type="molecule type" value="Genomic_DNA"/>
</dbReference>
<accession>A0A2X0S663</accession>
<dbReference type="AlphaFoldDB" id="A0A2X0S663"/>
<organism evidence="1 2">
    <name type="scientific">Brochothrix thermosphacta</name>
    <name type="common">Microbacterium thermosphactum</name>
    <dbReference type="NCBI Taxonomy" id="2756"/>
    <lineage>
        <taxon>Bacteria</taxon>
        <taxon>Bacillati</taxon>
        <taxon>Bacillota</taxon>
        <taxon>Bacilli</taxon>
        <taxon>Bacillales</taxon>
        <taxon>Listeriaceae</taxon>
        <taxon>Brochothrix</taxon>
    </lineage>
</organism>
<proteinExistence type="predicted"/>
<reference evidence="2" key="1">
    <citation type="submission" date="2018-04" db="EMBL/GenBank/DDBJ databases">
        <authorList>
            <person name="Illikoud N."/>
        </authorList>
    </citation>
    <scope>NUCLEOTIDE SEQUENCE [LARGE SCALE GENOMIC DNA]</scope>
</reference>
<protein>
    <submittedName>
        <fullName evidence="1">Uncharacterized protein</fullName>
    </submittedName>
</protein>
<evidence type="ECO:0000313" key="1">
    <source>
        <dbReference type="EMBL" id="SPP28212.1"/>
    </source>
</evidence>
<name>A0A2X0S663_BROTH</name>
<gene>
    <name evidence="1" type="ORF">BTBSAS_20082</name>
</gene>
<evidence type="ECO:0000313" key="2">
    <source>
        <dbReference type="Proteomes" id="UP000270190"/>
    </source>
</evidence>